<evidence type="ECO:0000256" key="14">
    <source>
        <dbReference type="RuleBase" id="RU000461"/>
    </source>
</evidence>
<keyword evidence="9 14" id="KW-0560">Oxidoreductase</keyword>
<evidence type="ECO:0000256" key="10">
    <source>
        <dbReference type="ARBA" id="ARBA00023004"/>
    </source>
</evidence>
<evidence type="ECO:0000256" key="13">
    <source>
        <dbReference type="ARBA" id="ARBA00023180"/>
    </source>
</evidence>
<dbReference type="InterPro" id="IPR036396">
    <property type="entry name" value="Cyt_P450_sf"/>
</dbReference>
<dbReference type="PROSITE" id="PS00086">
    <property type="entry name" value="CYTOCHROME_P450"/>
    <property type="match status" value="1"/>
</dbReference>
<dbReference type="InterPro" id="IPR001128">
    <property type="entry name" value="Cyt_P450"/>
</dbReference>
<keyword evidence="12" id="KW-0472">Membrane</keyword>
<dbReference type="InterPro" id="IPR050364">
    <property type="entry name" value="Cytochrome_P450_fung"/>
</dbReference>
<keyword evidence="16" id="KW-1185">Reference proteome</keyword>
<accession>A0ABR1IVL4</accession>
<dbReference type="PANTHER" id="PTHR46300:SF2">
    <property type="entry name" value="CYTOCHROME P450 MONOOXYGENASE ALNH-RELATED"/>
    <property type="match status" value="1"/>
</dbReference>
<dbReference type="InterPro" id="IPR002401">
    <property type="entry name" value="Cyt_P450_E_grp-I"/>
</dbReference>
<dbReference type="EMBL" id="JBANRG010000059">
    <property type="protein sequence ID" value="KAK7442211.1"/>
    <property type="molecule type" value="Genomic_DNA"/>
</dbReference>
<protein>
    <recommendedName>
        <fullName evidence="17">Cytochrome P450</fullName>
    </recommendedName>
</protein>
<dbReference type="PRINTS" id="PR00463">
    <property type="entry name" value="EP450I"/>
</dbReference>
<keyword evidence="8" id="KW-1133">Transmembrane helix</keyword>
<sequence>MVDFFEVLQYIPTQTRTRGRRLHDGLIEVYGNMILRVKARMDSGEEVPDCLVKTLIQNQEQEKLDWEDLCMLAAVFTLGGVHSTSGIIQWFLALIPSNPAIQIKAHEELDRIIGRDRWPTADDEINLPYIRAIIKEVQRMHAPFWMATPHCTSEDFTYNGTYIPKDTVVVLNCYTLHHNEERYPDSFEFQPERYLGDILSCAESAKLANVMERDHWTFGAGRRICPGLPIAERELWLAIARLLWAFEFEALPDEPISLEEYEGLSGRTPVPFRLKLVPRVSQLQNILETKDEITLVEY</sequence>
<evidence type="ECO:0000313" key="15">
    <source>
        <dbReference type="EMBL" id="KAK7442211.1"/>
    </source>
</evidence>
<dbReference type="PRINTS" id="PR00385">
    <property type="entry name" value="P450"/>
</dbReference>
<keyword evidence="11 14" id="KW-0503">Monooxygenase</keyword>
<dbReference type="Pfam" id="PF00067">
    <property type="entry name" value="p450"/>
    <property type="match status" value="1"/>
</dbReference>
<comment type="subcellular location">
    <subcellularLocation>
        <location evidence="2">Membrane</location>
        <topology evidence="2">Single-pass membrane protein</topology>
    </subcellularLocation>
</comment>
<proteinExistence type="inferred from homology"/>
<evidence type="ECO:0000256" key="6">
    <source>
        <dbReference type="ARBA" id="ARBA00022692"/>
    </source>
</evidence>
<keyword evidence="13" id="KW-0325">Glycoprotein</keyword>
<evidence type="ECO:0000256" key="8">
    <source>
        <dbReference type="ARBA" id="ARBA00022989"/>
    </source>
</evidence>
<organism evidence="15 16">
    <name type="scientific">Marasmiellus scandens</name>
    <dbReference type="NCBI Taxonomy" id="2682957"/>
    <lineage>
        <taxon>Eukaryota</taxon>
        <taxon>Fungi</taxon>
        <taxon>Dikarya</taxon>
        <taxon>Basidiomycota</taxon>
        <taxon>Agaricomycotina</taxon>
        <taxon>Agaricomycetes</taxon>
        <taxon>Agaricomycetidae</taxon>
        <taxon>Agaricales</taxon>
        <taxon>Marasmiineae</taxon>
        <taxon>Omphalotaceae</taxon>
        <taxon>Marasmiellus</taxon>
    </lineage>
</organism>
<dbReference type="Proteomes" id="UP001498398">
    <property type="component" value="Unassembled WGS sequence"/>
</dbReference>
<keyword evidence="6" id="KW-0812">Transmembrane</keyword>
<keyword evidence="5 14" id="KW-0349">Heme</keyword>
<dbReference type="InterPro" id="IPR017972">
    <property type="entry name" value="Cyt_P450_CS"/>
</dbReference>
<keyword evidence="7 14" id="KW-0479">Metal-binding</keyword>
<evidence type="ECO:0000256" key="9">
    <source>
        <dbReference type="ARBA" id="ARBA00023002"/>
    </source>
</evidence>
<evidence type="ECO:0000256" key="12">
    <source>
        <dbReference type="ARBA" id="ARBA00023136"/>
    </source>
</evidence>
<evidence type="ECO:0000256" key="1">
    <source>
        <dbReference type="ARBA" id="ARBA00001971"/>
    </source>
</evidence>
<evidence type="ECO:0000256" key="2">
    <source>
        <dbReference type="ARBA" id="ARBA00004167"/>
    </source>
</evidence>
<reference evidence="15 16" key="1">
    <citation type="submission" date="2024-01" db="EMBL/GenBank/DDBJ databases">
        <title>A draft genome for the cacao thread blight pathogen Marasmiellus scandens.</title>
        <authorList>
            <person name="Baruah I.K."/>
            <person name="Leung J."/>
            <person name="Bukari Y."/>
            <person name="Amoako-Attah I."/>
            <person name="Meinhardt L.W."/>
            <person name="Bailey B.A."/>
            <person name="Cohen S.P."/>
        </authorList>
    </citation>
    <scope>NUCLEOTIDE SEQUENCE [LARGE SCALE GENOMIC DNA]</scope>
    <source>
        <strain evidence="15 16">GH-19</strain>
    </source>
</reference>
<comment type="pathway">
    <text evidence="3">Secondary metabolite biosynthesis.</text>
</comment>
<dbReference type="Gene3D" id="1.10.630.10">
    <property type="entry name" value="Cytochrome P450"/>
    <property type="match status" value="1"/>
</dbReference>
<name>A0ABR1IVL4_9AGAR</name>
<keyword evidence="10 14" id="KW-0408">Iron</keyword>
<evidence type="ECO:0000313" key="16">
    <source>
        <dbReference type="Proteomes" id="UP001498398"/>
    </source>
</evidence>
<dbReference type="PANTHER" id="PTHR46300">
    <property type="entry name" value="P450, PUTATIVE (EUROFUNG)-RELATED-RELATED"/>
    <property type="match status" value="1"/>
</dbReference>
<comment type="similarity">
    <text evidence="4 14">Belongs to the cytochrome P450 family.</text>
</comment>
<comment type="cofactor">
    <cofactor evidence="1">
        <name>heme</name>
        <dbReference type="ChEBI" id="CHEBI:30413"/>
    </cofactor>
</comment>
<evidence type="ECO:0000256" key="11">
    <source>
        <dbReference type="ARBA" id="ARBA00023033"/>
    </source>
</evidence>
<dbReference type="SUPFAM" id="SSF48264">
    <property type="entry name" value="Cytochrome P450"/>
    <property type="match status" value="1"/>
</dbReference>
<gene>
    <name evidence="15" type="ORF">VKT23_016182</name>
</gene>
<evidence type="ECO:0000256" key="5">
    <source>
        <dbReference type="ARBA" id="ARBA00022617"/>
    </source>
</evidence>
<evidence type="ECO:0000256" key="4">
    <source>
        <dbReference type="ARBA" id="ARBA00010617"/>
    </source>
</evidence>
<evidence type="ECO:0008006" key="17">
    <source>
        <dbReference type="Google" id="ProtNLM"/>
    </source>
</evidence>
<evidence type="ECO:0000256" key="7">
    <source>
        <dbReference type="ARBA" id="ARBA00022723"/>
    </source>
</evidence>
<evidence type="ECO:0000256" key="3">
    <source>
        <dbReference type="ARBA" id="ARBA00005179"/>
    </source>
</evidence>
<comment type="caution">
    <text evidence="15">The sequence shown here is derived from an EMBL/GenBank/DDBJ whole genome shotgun (WGS) entry which is preliminary data.</text>
</comment>